<sequence>MMRRLVFCVLLVMAALSLGLSPARADGSVEVNFDSFAPSLLRLDQPDQVVTLTGTVRNTTSDTLTDLTIHFWRDTEPLVSLDDLDTALASSPENPLGRRLLNEANVMFVEALAPGESTTFQVSATIGDLTLDQDDAVYLLGVHVRATRENRGRTTVGRGRILAPATTAKLPVASVVKLTHRPTLFGERNFVDHSLAQRIEGDLDALLSAAEEPHRLLLVDPALLAELTVLASDHEVAGAEEPGNPLAGRFLERVRSLVSQGRVIRLPFGNPDLPRLHATGSLSEFETALGWSETALQASEMAQLASLPLAADLGNHANEDLALILARSGYRWVLGDNLVSSGTIGGSSTSGLLVDPLGRPGIGPGSTTSPVQVTQRRLADEILRGNTRVHLARSASELTRLPLIPDAETPVALPVPREAAHFEVDPASATPWRSLLTRSQELFSESQLLEELTGTDRTGLNATRAALANSADFDSEKEALEFISAHPSGDVDAAQIRLTSASQFVMGSDRNVFPMTVSNPLQEPVRLRVEFTSNSPTRIYIPATEVVTIAPGEQQTVSIAPVAKANGVVTVSAQLSTPSGTRFGPVIPVEVTATGFGRVGWIIIIVSGAVVLGGTLLRIRTVQKEQARESREQ</sequence>
<feature type="transmembrane region" description="Helical" evidence="1">
    <location>
        <begin position="599"/>
        <end position="619"/>
    </location>
</feature>
<keyword evidence="2" id="KW-0732">Signal</keyword>
<dbReference type="InterPro" id="IPR046112">
    <property type="entry name" value="DUF6049"/>
</dbReference>
<dbReference type="Proteomes" id="UP000280935">
    <property type="component" value="Unassembled WGS sequence"/>
</dbReference>
<reference evidence="3 4" key="1">
    <citation type="submission" date="2018-11" db="EMBL/GenBank/DDBJ databases">
        <title>Genomes From Bacteria Associated with the Canine Oral Cavity: a Test Case for Automated Genome-Based Taxonomic Assignment.</title>
        <authorList>
            <person name="Coil D.A."/>
            <person name="Jospin G."/>
            <person name="Darling A.E."/>
            <person name="Wallis C."/>
            <person name="Davis I.J."/>
            <person name="Harris S."/>
            <person name="Eisen J.A."/>
            <person name="Holcombe L.J."/>
            <person name="O'Flynn C."/>
        </authorList>
    </citation>
    <scope>NUCLEOTIDE SEQUENCE [LARGE SCALE GENOMIC DNA]</scope>
    <source>
        <strain evidence="3 4">OH2822_COT-296</strain>
    </source>
</reference>
<organism evidence="3 4">
    <name type="scientific">Arachnia propionica</name>
    <dbReference type="NCBI Taxonomy" id="1750"/>
    <lineage>
        <taxon>Bacteria</taxon>
        <taxon>Bacillati</taxon>
        <taxon>Actinomycetota</taxon>
        <taxon>Actinomycetes</taxon>
        <taxon>Propionibacteriales</taxon>
        <taxon>Propionibacteriaceae</taxon>
        <taxon>Arachnia</taxon>
    </lineage>
</organism>
<dbReference type="Pfam" id="PF19516">
    <property type="entry name" value="DUF6049"/>
    <property type="match status" value="1"/>
</dbReference>
<comment type="caution">
    <text evidence="3">The sequence shown here is derived from an EMBL/GenBank/DDBJ whole genome shotgun (WGS) entry which is preliminary data.</text>
</comment>
<protein>
    <submittedName>
        <fullName evidence="3">Uncharacterized protein</fullName>
    </submittedName>
</protein>
<dbReference type="OrthoDB" id="5185072at2"/>
<feature type="chain" id="PRO_5018098166" evidence="2">
    <location>
        <begin position="26"/>
        <end position="633"/>
    </location>
</feature>
<dbReference type="AlphaFoldDB" id="A0A3P1WSH4"/>
<name>A0A3P1WSH4_9ACTN</name>
<keyword evidence="1" id="KW-1133">Transmembrane helix</keyword>
<evidence type="ECO:0000256" key="2">
    <source>
        <dbReference type="SAM" id="SignalP"/>
    </source>
</evidence>
<proteinExistence type="predicted"/>
<accession>A0A3P1WSH4</accession>
<evidence type="ECO:0000256" key="1">
    <source>
        <dbReference type="SAM" id="Phobius"/>
    </source>
</evidence>
<dbReference type="EMBL" id="RQYT01000015">
    <property type="protein sequence ID" value="RRD49514.1"/>
    <property type="molecule type" value="Genomic_DNA"/>
</dbReference>
<gene>
    <name evidence="3" type="ORF">EII35_07895</name>
</gene>
<keyword evidence="1" id="KW-0472">Membrane</keyword>
<feature type="signal peptide" evidence="2">
    <location>
        <begin position="1"/>
        <end position="25"/>
    </location>
</feature>
<evidence type="ECO:0000313" key="4">
    <source>
        <dbReference type="Proteomes" id="UP000280935"/>
    </source>
</evidence>
<evidence type="ECO:0000313" key="3">
    <source>
        <dbReference type="EMBL" id="RRD49514.1"/>
    </source>
</evidence>
<keyword evidence="1" id="KW-0812">Transmembrane</keyword>